<dbReference type="EMBL" id="VIFM01001028">
    <property type="protein sequence ID" value="TQF07885.1"/>
    <property type="molecule type" value="Genomic_DNA"/>
</dbReference>
<gene>
    <name evidence="2" type="ORF">FJV41_51815</name>
</gene>
<proteinExistence type="predicted"/>
<evidence type="ECO:0000313" key="3">
    <source>
        <dbReference type="Proteomes" id="UP000315369"/>
    </source>
</evidence>
<accession>A0A540WFT7</accession>
<sequence>SGRLRSLGFIPCNHQPAVRFCPSCLDEDFKKYGEPYLHRIHQMQPALTCTIHEEWLRISCPKCKMLVVPINRMILRPMPIVCECGADLRSLPVRKSPASSAFKRLSQFCADSIFSKNSLWSHAQVKS</sequence>
<keyword evidence="3" id="KW-1185">Reference proteome</keyword>
<feature type="non-terminal residue" evidence="2">
    <location>
        <position position="1"/>
    </location>
</feature>
<dbReference type="Pfam" id="PF06527">
    <property type="entry name" value="TniQ"/>
    <property type="match status" value="1"/>
</dbReference>
<feature type="domain" description="TniQ" evidence="1">
    <location>
        <begin position="16"/>
        <end position="53"/>
    </location>
</feature>
<evidence type="ECO:0000259" key="1">
    <source>
        <dbReference type="Pfam" id="PF06527"/>
    </source>
</evidence>
<dbReference type="Proteomes" id="UP000315369">
    <property type="component" value="Unassembled WGS sequence"/>
</dbReference>
<dbReference type="InterPro" id="IPR009492">
    <property type="entry name" value="TniQ"/>
</dbReference>
<organism evidence="2 3">
    <name type="scientific">Myxococcus llanfairpwllgwyngyllgogerychwyrndrobwllllantysiliogogogochensis</name>
    <dbReference type="NCBI Taxonomy" id="2590453"/>
    <lineage>
        <taxon>Bacteria</taxon>
        <taxon>Pseudomonadati</taxon>
        <taxon>Myxococcota</taxon>
        <taxon>Myxococcia</taxon>
        <taxon>Myxococcales</taxon>
        <taxon>Cystobacterineae</taxon>
        <taxon>Myxococcaceae</taxon>
        <taxon>Myxococcus</taxon>
    </lineage>
</organism>
<evidence type="ECO:0000313" key="2">
    <source>
        <dbReference type="EMBL" id="TQF07885.1"/>
    </source>
</evidence>
<comment type="caution">
    <text evidence="2">The sequence shown here is derived from an EMBL/GenBank/DDBJ whole genome shotgun (WGS) entry which is preliminary data.</text>
</comment>
<protein>
    <recommendedName>
        <fullName evidence="1">TniQ domain-containing protein</fullName>
    </recommendedName>
</protein>
<name>A0A540WFT7_9BACT</name>
<reference evidence="2 3" key="1">
    <citation type="submission" date="2019-06" db="EMBL/GenBank/DDBJ databases">
        <authorList>
            <person name="Livingstone P."/>
            <person name="Whitworth D."/>
        </authorList>
    </citation>
    <scope>NUCLEOTIDE SEQUENCE [LARGE SCALE GENOMIC DNA]</scope>
    <source>
        <strain evidence="2 3">AM401</strain>
    </source>
</reference>
<dbReference type="AlphaFoldDB" id="A0A540WFT7"/>
<feature type="non-terminal residue" evidence="2">
    <location>
        <position position="127"/>
    </location>
</feature>